<evidence type="ECO:0000313" key="8">
    <source>
        <dbReference type="Proteomes" id="UP000215361"/>
    </source>
</evidence>
<dbReference type="InterPro" id="IPR046357">
    <property type="entry name" value="PPIase_dom_sf"/>
</dbReference>
<feature type="domain" description="PpiC" evidence="6">
    <location>
        <begin position="170"/>
        <end position="276"/>
    </location>
</feature>
<proteinExistence type="predicted"/>
<dbReference type="OMA" id="ETAMKMH"/>
<evidence type="ECO:0000259" key="6">
    <source>
        <dbReference type="PROSITE" id="PS50198"/>
    </source>
</evidence>
<dbReference type="GO" id="GO:0003755">
    <property type="term" value="F:peptidyl-prolyl cis-trans isomerase activity"/>
    <property type="evidence" value="ECO:0007669"/>
    <property type="project" value="UniProtKB-KW"/>
</dbReference>
<evidence type="ECO:0000256" key="3">
    <source>
        <dbReference type="ARBA" id="ARBA00022729"/>
    </source>
</evidence>
<name>A0A133N384_FINMA</name>
<keyword evidence="3" id="KW-0732">Signal</keyword>
<dbReference type="PANTHER" id="PTHR47245">
    <property type="entry name" value="PEPTIDYLPROLYL ISOMERASE"/>
    <property type="match status" value="1"/>
</dbReference>
<dbReference type="EMBL" id="NDYI01000006">
    <property type="protein sequence ID" value="OXZ39169.1"/>
    <property type="molecule type" value="Genomic_DNA"/>
</dbReference>
<sequence length="321" mass="36721">MKKFLAIVLAMMMVMVTACSNKPNGAVAKIGKEYIYQKDVDKVMEDYKQYYGQDIFNPNTEQGKEALKQIKPKIIDMLINEKIANKLMKDKKIEVSDKEVQAEVDKLQKQLGGADKFKEQLKKENMTEQALKEQIEKQLKNKKLSQQFEKDFKPSDKEIKDEFDKNIDTYTQYNADHILFSGKDAKGKNLDASKLKAKSELADKTYEEVKNGKNFNEVAKAKSEDPSAKQNSGKLGDFLSSTMVKEFSDALKKMKPGEVSKPVKTEFGYHIIKLNSKVTELDKMTDANKQNIKTAISNKIIQEKVQKEFEKQKKDLGVKIY</sequence>
<dbReference type="RefSeq" id="WP_002838566.1">
    <property type="nucleotide sequence ID" value="NZ_CABKMR010000001.1"/>
</dbReference>
<evidence type="ECO:0000256" key="5">
    <source>
        <dbReference type="ARBA" id="ARBA00023235"/>
    </source>
</evidence>
<dbReference type="Pfam" id="PF00639">
    <property type="entry name" value="Rotamase"/>
    <property type="match status" value="1"/>
</dbReference>
<evidence type="ECO:0000256" key="4">
    <source>
        <dbReference type="ARBA" id="ARBA00023110"/>
    </source>
</evidence>
<dbReference type="InterPro" id="IPR027304">
    <property type="entry name" value="Trigger_fact/SurA_dom_sf"/>
</dbReference>
<dbReference type="Gene3D" id="3.10.50.40">
    <property type="match status" value="1"/>
</dbReference>
<dbReference type="PANTHER" id="PTHR47245:SF1">
    <property type="entry name" value="FOLDASE PROTEIN PRSA"/>
    <property type="match status" value="1"/>
</dbReference>
<dbReference type="EC" id="5.2.1.8" evidence="2"/>
<dbReference type="PROSITE" id="PS51257">
    <property type="entry name" value="PROKAR_LIPOPROTEIN"/>
    <property type="match status" value="1"/>
</dbReference>
<comment type="catalytic activity">
    <reaction evidence="1">
        <text>[protein]-peptidylproline (omega=180) = [protein]-peptidylproline (omega=0)</text>
        <dbReference type="Rhea" id="RHEA:16237"/>
        <dbReference type="Rhea" id="RHEA-COMP:10747"/>
        <dbReference type="Rhea" id="RHEA-COMP:10748"/>
        <dbReference type="ChEBI" id="CHEBI:83833"/>
        <dbReference type="ChEBI" id="CHEBI:83834"/>
        <dbReference type="EC" id="5.2.1.8"/>
    </reaction>
</comment>
<dbReference type="Proteomes" id="UP000215361">
    <property type="component" value="Unassembled WGS sequence"/>
</dbReference>
<reference evidence="8" key="1">
    <citation type="submission" date="2017-04" db="EMBL/GenBank/DDBJ databases">
        <title>Finegoldia magna isolated from orthopedic joint implant-associated infections.</title>
        <authorList>
            <person name="Bjorklund S."/>
            <person name="Bruggemann H."/>
            <person name="Jensen A."/>
            <person name="Hellmark B."/>
            <person name="Soderquist B."/>
        </authorList>
    </citation>
    <scope>NUCLEOTIDE SEQUENCE [LARGE SCALE GENOMIC DNA]</scope>
    <source>
        <strain evidence="8">08T492</strain>
    </source>
</reference>
<evidence type="ECO:0000313" key="7">
    <source>
        <dbReference type="EMBL" id="OXZ39169.1"/>
    </source>
</evidence>
<dbReference type="InterPro" id="IPR050245">
    <property type="entry name" value="PrsA_foldase"/>
</dbReference>
<dbReference type="SUPFAM" id="SSF54534">
    <property type="entry name" value="FKBP-like"/>
    <property type="match status" value="1"/>
</dbReference>
<dbReference type="InterPro" id="IPR000297">
    <property type="entry name" value="PPIase_PpiC"/>
</dbReference>
<gene>
    <name evidence="7" type="ORF">B9N56_02115</name>
</gene>
<dbReference type="AlphaFoldDB" id="A0A133N384"/>
<evidence type="ECO:0000256" key="2">
    <source>
        <dbReference type="ARBA" id="ARBA00013194"/>
    </source>
</evidence>
<keyword evidence="4" id="KW-0697">Rotamase</keyword>
<accession>A0A133N384</accession>
<dbReference type="SUPFAM" id="SSF109998">
    <property type="entry name" value="Triger factor/SurA peptide-binding domain-like"/>
    <property type="match status" value="1"/>
</dbReference>
<comment type="caution">
    <text evidence="7">The sequence shown here is derived from an EMBL/GenBank/DDBJ whole genome shotgun (WGS) entry which is preliminary data.</text>
</comment>
<organism evidence="7 8">
    <name type="scientific">Finegoldia magna</name>
    <name type="common">Peptostreptococcus magnus</name>
    <dbReference type="NCBI Taxonomy" id="1260"/>
    <lineage>
        <taxon>Bacteria</taxon>
        <taxon>Bacillati</taxon>
        <taxon>Bacillota</taxon>
        <taxon>Tissierellia</taxon>
        <taxon>Tissierellales</taxon>
        <taxon>Peptoniphilaceae</taxon>
        <taxon>Finegoldia</taxon>
    </lineage>
</organism>
<evidence type="ECO:0000256" key="1">
    <source>
        <dbReference type="ARBA" id="ARBA00000971"/>
    </source>
</evidence>
<keyword evidence="5 7" id="KW-0413">Isomerase</keyword>
<dbReference type="Pfam" id="PF13624">
    <property type="entry name" value="SurA_N_3"/>
    <property type="match status" value="1"/>
</dbReference>
<dbReference type="Gene3D" id="1.10.4030.10">
    <property type="entry name" value="Porin chaperone SurA, peptide-binding domain"/>
    <property type="match status" value="1"/>
</dbReference>
<protein>
    <recommendedName>
        <fullName evidence="2">peptidylprolyl isomerase</fullName>
        <ecNumber evidence="2">5.2.1.8</ecNumber>
    </recommendedName>
</protein>
<dbReference type="PROSITE" id="PS50198">
    <property type="entry name" value="PPIC_PPIASE_2"/>
    <property type="match status" value="1"/>
</dbReference>